<dbReference type="FunFam" id="3.40.50.720:FF:000121">
    <property type="entry name" value="Prostaglandin reductase 2"/>
    <property type="match status" value="1"/>
</dbReference>
<dbReference type="Proteomes" id="UP000580517">
    <property type="component" value="Unassembled WGS sequence"/>
</dbReference>
<reference evidence="3 4" key="1">
    <citation type="submission" date="2020-07" db="EMBL/GenBank/DDBJ databases">
        <title>Taxonomic revisions and descriptions of new bacterial species based on genomic comparisons in the high-G+C-content subgroup of the family Alcaligenaceae.</title>
        <authorList>
            <person name="Szabo A."/>
            <person name="Felfoldi T."/>
        </authorList>
    </citation>
    <scope>NUCLEOTIDE SEQUENCE [LARGE SCALE GENOMIC DNA]</scope>
    <source>
        <strain evidence="3 4">DSM 25264</strain>
    </source>
</reference>
<organism evidence="3 4">
    <name type="scientific">Allopusillimonas soli</name>
    <dbReference type="NCBI Taxonomy" id="659016"/>
    <lineage>
        <taxon>Bacteria</taxon>
        <taxon>Pseudomonadati</taxon>
        <taxon>Pseudomonadota</taxon>
        <taxon>Betaproteobacteria</taxon>
        <taxon>Burkholderiales</taxon>
        <taxon>Alcaligenaceae</taxon>
        <taxon>Allopusillimonas</taxon>
    </lineage>
</organism>
<dbReference type="CDD" id="cd05288">
    <property type="entry name" value="PGDH"/>
    <property type="match status" value="1"/>
</dbReference>
<dbReference type="Gene3D" id="3.40.50.720">
    <property type="entry name" value="NAD(P)-binding Rossmann-like Domain"/>
    <property type="match status" value="1"/>
</dbReference>
<evidence type="ECO:0000313" key="4">
    <source>
        <dbReference type="Proteomes" id="UP000580517"/>
    </source>
</evidence>
<dbReference type="OrthoDB" id="9805663at2"/>
<dbReference type="Gene3D" id="3.90.180.10">
    <property type="entry name" value="Medium-chain alcohol dehydrogenases, catalytic domain"/>
    <property type="match status" value="1"/>
</dbReference>
<dbReference type="InterPro" id="IPR011032">
    <property type="entry name" value="GroES-like_sf"/>
</dbReference>
<evidence type="ECO:0000256" key="1">
    <source>
        <dbReference type="ARBA" id="ARBA00023002"/>
    </source>
</evidence>
<dbReference type="InterPro" id="IPR045010">
    <property type="entry name" value="MDR_fam"/>
</dbReference>
<dbReference type="InterPro" id="IPR020843">
    <property type="entry name" value="ER"/>
</dbReference>
<protein>
    <submittedName>
        <fullName evidence="3">NADP-dependent oxidoreductase</fullName>
    </submittedName>
</protein>
<dbReference type="InterPro" id="IPR041694">
    <property type="entry name" value="ADH_N_2"/>
</dbReference>
<keyword evidence="4" id="KW-1185">Reference proteome</keyword>
<dbReference type="SUPFAM" id="SSF50129">
    <property type="entry name" value="GroES-like"/>
    <property type="match status" value="1"/>
</dbReference>
<sequence length="372" mass="39856">MLQASFRRKKPRSPIPAANFCPLPRNPSVKQTDLINRRILLASRPQGLPAPENFRIETRPLPALAEGEVLLRTLYLSLDPYMRNVMNEDGPVYAPSISLGEVMIGGTVCRVTESRHPAFQAGDLVLANSGWQDYAVSNGEGLMPLGATDRPSLALGALGMPAFTAYVGLLDIGQPQAGDTVVVAAATGAVGSIVGQIARIKGARVIGIAGGAEKCRHAVENLGLDACLDHRNPLFAENLAASCPQGIDVYFESVGGAVFDAVLPLLNVGARVPVIGVIAHYNDTDTRLPGPDRRPELMTAILQKRLLMQGLIILDHYERRFDAFRQDMETWLAAGLVIPTEDIAEGLEQAPAAFIGMLRGSNLGKLVVRVSD</sequence>
<dbReference type="SUPFAM" id="SSF51735">
    <property type="entry name" value="NAD(P)-binding Rossmann-fold domains"/>
    <property type="match status" value="1"/>
</dbReference>
<comment type="caution">
    <text evidence="3">The sequence shown here is derived from an EMBL/GenBank/DDBJ whole genome shotgun (WGS) entry which is preliminary data.</text>
</comment>
<dbReference type="SMART" id="SM00829">
    <property type="entry name" value="PKS_ER"/>
    <property type="match status" value="1"/>
</dbReference>
<dbReference type="Pfam" id="PF00107">
    <property type="entry name" value="ADH_zinc_N"/>
    <property type="match status" value="1"/>
</dbReference>
<evidence type="ECO:0000259" key="2">
    <source>
        <dbReference type="SMART" id="SM00829"/>
    </source>
</evidence>
<gene>
    <name evidence="3" type="ORF">H0A68_17675</name>
</gene>
<accession>A0A853FGD2</accession>
<dbReference type="InterPro" id="IPR036291">
    <property type="entry name" value="NAD(P)-bd_dom_sf"/>
</dbReference>
<dbReference type="Pfam" id="PF16884">
    <property type="entry name" value="ADH_N_2"/>
    <property type="match status" value="1"/>
</dbReference>
<dbReference type="PANTHER" id="PTHR43205:SF7">
    <property type="entry name" value="PROSTAGLANDIN REDUCTASE 1"/>
    <property type="match status" value="1"/>
</dbReference>
<dbReference type="EMBL" id="JACCEW010000006">
    <property type="protein sequence ID" value="NYT38712.1"/>
    <property type="molecule type" value="Genomic_DNA"/>
</dbReference>
<dbReference type="AlphaFoldDB" id="A0A853FGD2"/>
<proteinExistence type="predicted"/>
<dbReference type="InterPro" id="IPR013149">
    <property type="entry name" value="ADH-like_C"/>
</dbReference>
<dbReference type="GO" id="GO:0016628">
    <property type="term" value="F:oxidoreductase activity, acting on the CH-CH group of donors, NAD or NADP as acceptor"/>
    <property type="evidence" value="ECO:0007669"/>
    <property type="project" value="InterPro"/>
</dbReference>
<keyword evidence="1" id="KW-0560">Oxidoreductase</keyword>
<dbReference type="PANTHER" id="PTHR43205">
    <property type="entry name" value="PROSTAGLANDIN REDUCTASE"/>
    <property type="match status" value="1"/>
</dbReference>
<name>A0A853FGD2_9BURK</name>
<feature type="domain" description="Enoyl reductase (ER)" evidence="2">
    <location>
        <begin position="47"/>
        <end position="368"/>
    </location>
</feature>
<evidence type="ECO:0000313" key="3">
    <source>
        <dbReference type="EMBL" id="NYT38712.1"/>
    </source>
</evidence>